<gene>
    <name evidence="10" type="primary">fliN</name>
    <name evidence="10" type="ORF">LHA26_01950</name>
</gene>
<keyword evidence="10" id="KW-0282">Flagellum</keyword>
<feature type="region of interest" description="Disordered" evidence="8">
    <location>
        <begin position="1"/>
        <end position="39"/>
    </location>
</feature>
<feature type="domain" description="Flagellar motor switch protein FliN-like C-terminal" evidence="9">
    <location>
        <begin position="39"/>
        <end position="108"/>
    </location>
</feature>
<dbReference type="InterPro" id="IPR001172">
    <property type="entry name" value="FliN_T3SS_HrcQb"/>
</dbReference>
<evidence type="ECO:0000256" key="4">
    <source>
        <dbReference type="ARBA" id="ARBA00022500"/>
    </source>
</evidence>
<evidence type="ECO:0000256" key="8">
    <source>
        <dbReference type="SAM" id="MobiDB-lite"/>
    </source>
</evidence>
<keyword evidence="10" id="KW-0966">Cell projection</keyword>
<dbReference type="PANTHER" id="PTHR43484">
    <property type="match status" value="1"/>
</dbReference>
<keyword evidence="10" id="KW-0969">Cilium</keyword>
<keyword evidence="4 7" id="KW-0145">Chemotaxis</keyword>
<dbReference type="InterPro" id="IPR036429">
    <property type="entry name" value="SpoA-like_sf"/>
</dbReference>
<reference evidence="10" key="1">
    <citation type="journal article" date="2022" name="Toxins">
        <title>Genomic Analysis of Sphingopyxis sp. USTB-05 for Biodegrading Cyanobacterial Hepatotoxins.</title>
        <authorList>
            <person name="Liu C."/>
            <person name="Xu Q."/>
            <person name="Zhao Z."/>
            <person name="Zhang H."/>
            <person name="Liu X."/>
            <person name="Yin C."/>
            <person name="Liu Y."/>
            <person name="Yan H."/>
        </authorList>
    </citation>
    <scope>NUCLEOTIDE SEQUENCE</scope>
    <source>
        <strain evidence="10">NBD5</strain>
    </source>
</reference>
<dbReference type="EMBL" id="CP084930">
    <property type="protein sequence ID" value="USI73267.1"/>
    <property type="molecule type" value="Genomic_DNA"/>
</dbReference>
<evidence type="ECO:0000313" key="10">
    <source>
        <dbReference type="EMBL" id="USI73267.1"/>
    </source>
</evidence>
<evidence type="ECO:0000256" key="2">
    <source>
        <dbReference type="ARBA" id="ARBA00021897"/>
    </source>
</evidence>
<comment type="similarity">
    <text evidence="1 7">Belongs to the FliN/MopA/SpaO family.</text>
</comment>
<feature type="compositionally biased region" description="Gly residues" evidence="8">
    <location>
        <begin position="15"/>
        <end position="24"/>
    </location>
</feature>
<proteinExistence type="inferred from homology"/>
<dbReference type="RefSeq" id="WP_252167078.1">
    <property type="nucleotide sequence ID" value="NZ_CP084930.1"/>
</dbReference>
<evidence type="ECO:0000313" key="11">
    <source>
        <dbReference type="Proteomes" id="UP001056937"/>
    </source>
</evidence>
<dbReference type="NCBIfam" id="TIGR02480">
    <property type="entry name" value="fliN"/>
    <property type="match status" value="1"/>
</dbReference>
<organism evidence="10 11">
    <name type="scientific">Sphingomonas morindae</name>
    <dbReference type="NCBI Taxonomy" id="1541170"/>
    <lineage>
        <taxon>Bacteria</taxon>
        <taxon>Pseudomonadati</taxon>
        <taxon>Pseudomonadota</taxon>
        <taxon>Alphaproteobacteria</taxon>
        <taxon>Sphingomonadales</taxon>
        <taxon>Sphingomonadaceae</taxon>
        <taxon>Sphingomonas</taxon>
    </lineage>
</organism>
<dbReference type="Proteomes" id="UP001056937">
    <property type="component" value="Chromosome 1"/>
</dbReference>
<evidence type="ECO:0000256" key="6">
    <source>
        <dbReference type="ARBA" id="ARBA00023136"/>
    </source>
</evidence>
<keyword evidence="11" id="KW-1185">Reference proteome</keyword>
<keyword evidence="6 7" id="KW-0472">Membrane</keyword>
<dbReference type="Gene3D" id="2.30.330.10">
    <property type="entry name" value="SpoA-like"/>
    <property type="match status" value="1"/>
</dbReference>
<dbReference type="Pfam" id="PF01052">
    <property type="entry name" value="FliMN_C"/>
    <property type="match status" value="1"/>
</dbReference>
<comment type="subcellular location">
    <subcellularLocation>
        <location evidence="7">Cell membrane</location>
        <topology evidence="7">Peripheral membrane protein</topology>
        <orientation evidence="7">Cytoplasmic side</orientation>
    </subcellularLocation>
    <subcellularLocation>
        <location evidence="7">Bacterial flagellum basal body</location>
    </subcellularLocation>
</comment>
<evidence type="ECO:0000256" key="5">
    <source>
        <dbReference type="ARBA" id="ARBA00022779"/>
    </source>
</evidence>
<dbReference type="InterPro" id="IPR001543">
    <property type="entry name" value="FliN-like_C"/>
</dbReference>
<sequence length="112" mass="11881">MTEKPGLDAAPGEGEASGGTGAAGGAAHPPPAPPSLQPVMNVPVRVRAVLGRARMDLNRLLRLRAGEIIELDRRPGEPVEIFVNNRFVARGEVVLIDEELGVTLTEIARQDL</sequence>
<dbReference type="InterPro" id="IPR012826">
    <property type="entry name" value="FliN"/>
</dbReference>
<evidence type="ECO:0000256" key="7">
    <source>
        <dbReference type="RuleBase" id="RU362074"/>
    </source>
</evidence>
<dbReference type="PANTHER" id="PTHR43484:SF1">
    <property type="entry name" value="FLAGELLAR MOTOR SWITCH PROTEIN FLIN"/>
    <property type="match status" value="1"/>
</dbReference>
<keyword evidence="3 7" id="KW-1003">Cell membrane</keyword>
<dbReference type="PRINTS" id="PR00956">
    <property type="entry name" value="FLGMOTORFLIN"/>
</dbReference>
<dbReference type="SUPFAM" id="SSF101801">
    <property type="entry name" value="Surface presentation of antigens (SPOA)"/>
    <property type="match status" value="1"/>
</dbReference>
<accession>A0ABY4X8K4</accession>
<evidence type="ECO:0000259" key="9">
    <source>
        <dbReference type="Pfam" id="PF01052"/>
    </source>
</evidence>
<evidence type="ECO:0000256" key="1">
    <source>
        <dbReference type="ARBA" id="ARBA00009226"/>
    </source>
</evidence>
<protein>
    <recommendedName>
        <fullName evidence="2 7">Flagellar motor switch protein FliN</fullName>
    </recommendedName>
</protein>
<keyword evidence="5 7" id="KW-0283">Flagellar rotation</keyword>
<name>A0ABY4X8K4_9SPHN</name>
<evidence type="ECO:0000256" key="3">
    <source>
        <dbReference type="ARBA" id="ARBA00022475"/>
    </source>
</evidence>
<keyword evidence="7" id="KW-0975">Bacterial flagellum</keyword>
<comment type="function">
    <text evidence="7">FliN is one of three proteins (FliG, FliN, FliM) that form the rotor-mounted switch complex (C ring), located at the base of the basal body. This complex interacts with the CheY and CheZ chemotaxis proteins, in addition to contacting components of the motor that determine the direction of flagellar rotation.</text>
</comment>
<dbReference type="InterPro" id="IPR051469">
    <property type="entry name" value="FliN/MopA/SpaO"/>
</dbReference>